<organism evidence="2 3">
    <name type="scientific">Austropuccinia psidii MF-1</name>
    <dbReference type="NCBI Taxonomy" id="1389203"/>
    <lineage>
        <taxon>Eukaryota</taxon>
        <taxon>Fungi</taxon>
        <taxon>Dikarya</taxon>
        <taxon>Basidiomycota</taxon>
        <taxon>Pucciniomycotina</taxon>
        <taxon>Pucciniomycetes</taxon>
        <taxon>Pucciniales</taxon>
        <taxon>Sphaerophragmiaceae</taxon>
        <taxon>Austropuccinia</taxon>
    </lineage>
</organism>
<sequence>MCKQHFRKSQLTISPVFLFNSVEENYIPFETKSQANTPVTPSEPEGSKGKGKRHSEGLMTEKKWTPISTQRNRKPRNPPSIQGKPTLTTCIGNITIINPVVTSKGKFPKSADKKFVQGTVKETLASKGTNQRAEKACPEPDDLEEDTLDTEPQTRGLERHGSSCSAPQTCGWQDTHRNNTHYAIHFPIQQEPQTRGLERHGSSSSAPQTPQRFISMEQGQQEVQPGIPLGRTSRKFPEDLSQRGRFQRPYGNYERLESHQYSSYRRTPDPDRPYSDSFRLHNARKFPGEDKDTREKIRPPSARGRESQNQ</sequence>
<gene>
    <name evidence="2" type="ORF">O181_005272</name>
</gene>
<name>A0A9Q3BIF8_9BASI</name>
<feature type="region of interest" description="Disordered" evidence="1">
    <location>
        <begin position="128"/>
        <end position="166"/>
    </location>
</feature>
<accession>A0A9Q3BIF8</accession>
<feature type="region of interest" description="Disordered" evidence="1">
    <location>
        <begin position="32"/>
        <end position="86"/>
    </location>
</feature>
<protein>
    <submittedName>
        <fullName evidence="2">Uncharacterized protein</fullName>
    </submittedName>
</protein>
<evidence type="ECO:0000313" key="3">
    <source>
        <dbReference type="Proteomes" id="UP000765509"/>
    </source>
</evidence>
<reference evidence="2" key="1">
    <citation type="submission" date="2021-03" db="EMBL/GenBank/DDBJ databases">
        <title>Draft genome sequence of rust myrtle Austropuccinia psidii MF-1, a brazilian biotype.</title>
        <authorList>
            <person name="Quecine M.C."/>
            <person name="Pachon D.M.R."/>
            <person name="Bonatelli M.L."/>
            <person name="Correr F.H."/>
            <person name="Franceschini L.M."/>
            <person name="Leite T.F."/>
            <person name="Margarido G.R.A."/>
            <person name="Almeida C.A."/>
            <person name="Ferrarezi J.A."/>
            <person name="Labate C.A."/>
        </authorList>
    </citation>
    <scope>NUCLEOTIDE SEQUENCE</scope>
    <source>
        <strain evidence="2">MF-1</strain>
    </source>
</reference>
<feature type="region of interest" description="Disordered" evidence="1">
    <location>
        <begin position="217"/>
        <end position="310"/>
    </location>
</feature>
<feature type="compositionally biased region" description="Basic and acidic residues" evidence="1">
    <location>
        <begin position="54"/>
        <end position="64"/>
    </location>
</feature>
<comment type="caution">
    <text evidence="2">The sequence shown here is derived from an EMBL/GenBank/DDBJ whole genome shotgun (WGS) entry which is preliminary data.</text>
</comment>
<dbReference type="Proteomes" id="UP000765509">
    <property type="component" value="Unassembled WGS sequence"/>
</dbReference>
<dbReference type="AlphaFoldDB" id="A0A9Q3BIF8"/>
<feature type="compositionally biased region" description="Basic and acidic residues" evidence="1">
    <location>
        <begin position="286"/>
        <end position="310"/>
    </location>
</feature>
<keyword evidence="3" id="KW-1185">Reference proteome</keyword>
<dbReference type="EMBL" id="AVOT02001074">
    <property type="protein sequence ID" value="MBW0465557.1"/>
    <property type="molecule type" value="Genomic_DNA"/>
</dbReference>
<proteinExistence type="predicted"/>
<evidence type="ECO:0000313" key="2">
    <source>
        <dbReference type="EMBL" id="MBW0465557.1"/>
    </source>
</evidence>
<evidence type="ECO:0000256" key="1">
    <source>
        <dbReference type="SAM" id="MobiDB-lite"/>
    </source>
</evidence>
<feature type="compositionally biased region" description="Acidic residues" evidence="1">
    <location>
        <begin position="139"/>
        <end position="149"/>
    </location>
</feature>